<evidence type="ECO:0000313" key="2">
    <source>
        <dbReference type="Proteomes" id="UP001589898"/>
    </source>
</evidence>
<dbReference type="RefSeq" id="WP_189496566.1">
    <property type="nucleotide sequence ID" value="NZ_BMZT01000005.1"/>
</dbReference>
<keyword evidence="2" id="KW-1185">Reference proteome</keyword>
<evidence type="ECO:0000313" key="1">
    <source>
        <dbReference type="EMBL" id="MFC0717011.1"/>
    </source>
</evidence>
<comment type="caution">
    <text evidence="1">The sequence shown here is derived from an EMBL/GenBank/DDBJ whole genome shotgun (WGS) entry which is preliminary data.</text>
</comment>
<sequence length="297" mass="31617">MNIAHDGSGMKAIGVDALQEGDILLMMGDGPLSDLIAWASDGVYSHAGIVVDGGELVEASLGGVRRYPLARRATEHAHFHFIDAWRPQGPDARPFAAAELVLVCDRAGEMLGAPYPVDQLALFGAIMAVRGKWPLQPLLRKLVRIALDHAVPSTSPAMVCSEVVYRAWAECAVDPRGRLAPPIVEGERGTAPFPDIDWKRLAAEIGPLLFPGAAGDRLRTGAPDGGRLMETGDVPTDEALDQARQRVLTHLDAPGLLRTGGQAERLAHRPNPRLVSPQDLANSPGTRLLGRLMGGGV</sequence>
<accession>A0ABV6SXS7</accession>
<dbReference type="InterPro" id="IPR038765">
    <property type="entry name" value="Papain-like_cys_pep_sf"/>
</dbReference>
<dbReference type="EMBL" id="JBHLTF010000009">
    <property type="protein sequence ID" value="MFC0717011.1"/>
    <property type="molecule type" value="Genomic_DNA"/>
</dbReference>
<name>A0ABV6SXS7_9GAMM</name>
<proteinExistence type="predicted"/>
<dbReference type="Proteomes" id="UP001589898">
    <property type="component" value="Unassembled WGS sequence"/>
</dbReference>
<protein>
    <submittedName>
        <fullName evidence="1">Uncharacterized protein</fullName>
    </submittedName>
</protein>
<dbReference type="SUPFAM" id="SSF54001">
    <property type="entry name" value="Cysteine proteinases"/>
    <property type="match status" value="1"/>
</dbReference>
<organism evidence="1 2">
    <name type="scientific">Luteimonas padinae</name>
    <dbReference type="NCBI Taxonomy" id="1714359"/>
    <lineage>
        <taxon>Bacteria</taxon>
        <taxon>Pseudomonadati</taxon>
        <taxon>Pseudomonadota</taxon>
        <taxon>Gammaproteobacteria</taxon>
        <taxon>Lysobacterales</taxon>
        <taxon>Lysobacteraceae</taxon>
        <taxon>Luteimonas</taxon>
    </lineage>
</organism>
<reference evidence="1 2" key="1">
    <citation type="submission" date="2024-09" db="EMBL/GenBank/DDBJ databases">
        <authorList>
            <person name="Sun Q."/>
            <person name="Mori K."/>
        </authorList>
    </citation>
    <scope>NUCLEOTIDE SEQUENCE [LARGE SCALE GENOMIC DNA]</scope>
    <source>
        <strain evidence="1 2">KCTC 52403</strain>
    </source>
</reference>
<gene>
    <name evidence="1" type="ORF">ACFFFU_04470</name>
</gene>
<dbReference type="Gene3D" id="3.90.1720.10">
    <property type="entry name" value="endopeptidase domain like (from Nostoc punctiforme)"/>
    <property type="match status" value="1"/>
</dbReference>